<feature type="compositionally biased region" description="Low complexity" evidence="1">
    <location>
        <begin position="117"/>
        <end position="132"/>
    </location>
</feature>
<dbReference type="AlphaFoldDB" id="A0A835W0R5"/>
<proteinExistence type="predicted"/>
<name>A0A835W0R5_CHLIN</name>
<protein>
    <submittedName>
        <fullName evidence="2">Uncharacterized protein</fullName>
    </submittedName>
</protein>
<keyword evidence="3" id="KW-1185">Reference proteome</keyword>
<reference evidence="2" key="1">
    <citation type="journal article" date="2020" name="bioRxiv">
        <title>Comparative genomics of Chlamydomonas.</title>
        <authorList>
            <person name="Craig R.J."/>
            <person name="Hasan A.R."/>
            <person name="Ness R.W."/>
            <person name="Keightley P.D."/>
        </authorList>
    </citation>
    <scope>NUCLEOTIDE SEQUENCE</scope>
    <source>
        <strain evidence="2">SAG 7.73</strain>
    </source>
</reference>
<dbReference type="OrthoDB" id="541358at2759"/>
<evidence type="ECO:0000313" key="3">
    <source>
        <dbReference type="Proteomes" id="UP000650467"/>
    </source>
</evidence>
<dbReference type="EMBL" id="JAEHOC010000013">
    <property type="protein sequence ID" value="KAG2436347.1"/>
    <property type="molecule type" value="Genomic_DNA"/>
</dbReference>
<feature type="region of interest" description="Disordered" evidence="1">
    <location>
        <begin position="102"/>
        <end position="132"/>
    </location>
</feature>
<feature type="region of interest" description="Disordered" evidence="1">
    <location>
        <begin position="235"/>
        <end position="254"/>
    </location>
</feature>
<sequence length="388" mass="41448">MTALRAWWSGAAGCKEVVRVIEHVAYEDGYYYDPDGQPANAVLQRALLTYINNCTTTTTACGSSAAVARPTAASGAAKSPMKALKNMATAYLTLEKRRRRLATAGDNAASDSEDEGSAAGSSKSSGGGSSVSAARQREAAAYGLNLAPPVRLWQDLGNGVEFMRYTYVHDSGTEKRRRIAAVIKLRSLAPDGARRVSDLVTAALQDHRDQKAARPADRHRYLYLPTCLDPPAPLSSPAAGEPCSGSAGRGGTGTGGKAAPAIAAVFKRYPLSNEKTFASFFHPAKSELLRLVEQFEGRQGRFAVPGYPHKLGLLLYGPPGTGACGGRVGVRRTGWRGLTMWRDPGLDWRERAHAHAAVWVMLGRVQRAPVGCRQGCLVQRGPSHACWA</sequence>
<evidence type="ECO:0000313" key="2">
    <source>
        <dbReference type="EMBL" id="KAG2436347.1"/>
    </source>
</evidence>
<organism evidence="2 3">
    <name type="scientific">Chlamydomonas incerta</name>
    <dbReference type="NCBI Taxonomy" id="51695"/>
    <lineage>
        <taxon>Eukaryota</taxon>
        <taxon>Viridiplantae</taxon>
        <taxon>Chlorophyta</taxon>
        <taxon>core chlorophytes</taxon>
        <taxon>Chlorophyceae</taxon>
        <taxon>CS clade</taxon>
        <taxon>Chlamydomonadales</taxon>
        <taxon>Chlamydomonadaceae</taxon>
        <taxon>Chlamydomonas</taxon>
    </lineage>
</organism>
<comment type="caution">
    <text evidence="2">The sequence shown here is derived from an EMBL/GenBank/DDBJ whole genome shotgun (WGS) entry which is preliminary data.</text>
</comment>
<dbReference type="Proteomes" id="UP000650467">
    <property type="component" value="Unassembled WGS sequence"/>
</dbReference>
<gene>
    <name evidence="2" type="ORF">HXX76_006656</name>
</gene>
<accession>A0A835W0R5</accession>
<evidence type="ECO:0000256" key="1">
    <source>
        <dbReference type="SAM" id="MobiDB-lite"/>
    </source>
</evidence>